<feature type="non-terminal residue" evidence="4">
    <location>
        <position position="218"/>
    </location>
</feature>
<dbReference type="Gene3D" id="3.20.20.10">
    <property type="entry name" value="Alanine racemase"/>
    <property type="match status" value="1"/>
</dbReference>
<dbReference type="Proteomes" id="UP000709959">
    <property type="component" value="Unassembled WGS sequence"/>
</dbReference>
<accession>A0A936F410</accession>
<name>A0A936F410_9BACT</name>
<proteinExistence type="predicted"/>
<evidence type="ECO:0000259" key="3">
    <source>
        <dbReference type="Pfam" id="PF02784"/>
    </source>
</evidence>
<keyword evidence="2" id="KW-0663">Pyridoxal phosphate</keyword>
<dbReference type="PANTHER" id="PTHR43295">
    <property type="entry name" value="ARGININE DECARBOXYLASE"/>
    <property type="match status" value="1"/>
</dbReference>
<dbReference type="Pfam" id="PF02784">
    <property type="entry name" value="Orn_Arg_deC_N"/>
    <property type="match status" value="1"/>
</dbReference>
<comment type="caution">
    <text evidence="4">The sequence shown here is derived from an EMBL/GenBank/DDBJ whole genome shotgun (WGS) entry which is preliminary data.</text>
</comment>
<comment type="cofactor">
    <cofactor evidence="1">
        <name>pyridoxal 5'-phosphate</name>
        <dbReference type="ChEBI" id="CHEBI:597326"/>
    </cofactor>
</comment>
<dbReference type="GO" id="GO:0008295">
    <property type="term" value="P:spermidine biosynthetic process"/>
    <property type="evidence" value="ECO:0007669"/>
    <property type="project" value="InterPro"/>
</dbReference>
<sequence>MPMKHWTVQDAASLYGIREWGNGYFGINAKGHLEITPTKDESLSCDVYEIVQHLKKKGIRTPVNLRFPQVLAHRVIEVNEAFRHAIIEFGYEGGYQGVYPVKTNQTKEVVEEIIRAGNKYHYGLEAGSKPELMIALSLDLHPEALVLCNGYKDESFIRMALLARKAGRKVVITVEKMTELPLILKVAKELKVEPLIGLRAKLNAQGSGKWETSAGDHA</sequence>
<dbReference type="Gene3D" id="2.40.37.10">
    <property type="entry name" value="Lyase, Ornithine Decarboxylase, Chain A, domain 1"/>
    <property type="match status" value="1"/>
</dbReference>
<dbReference type="EMBL" id="JADKCH010000028">
    <property type="protein sequence ID" value="MBK8573714.1"/>
    <property type="molecule type" value="Genomic_DNA"/>
</dbReference>
<dbReference type="AlphaFoldDB" id="A0A936F410"/>
<dbReference type="InterPro" id="IPR029066">
    <property type="entry name" value="PLP-binding_barrel"/>
</dbReference>
<dbReference type="GO" id="GO:0006527">
    <property type="term" value="P:L-arginine catabolic process"/>
    <property type="evidence" value="ECO:0007669"/>
    <property type="project" value="InterPro"/>
</dbReference>
<reference evidence="4 5" key="1">
    <citation type="submission" date="2020-10" db="EMBL/GenBank/DDBJ databases">
        <title>Connecting structure to function with the recovery of over 1000 high-quality activated sludge metagenome-assembled genomes encoding full-length rRNA genes using long-read sequencing.</title>
        <authorList>
            <person name="Singleton C.M."/>
            <person name="Petriglieri F."/>
            <person name="Kristensen J.M."/>
            <person name="Kirkegaard R.H."/>
            <person name="Michaelsen T.Y."/>
            <person name="Andersen M.H."/>
            <person name="Karst S.M."/>
            <person name="Dueholm M.S."/>
            <person name="Nielsen P.H."/>
            <person name="Albertsen M."/>
        </authorList>
    </citation>
    <scope>NUCLEOTIDE SEQUENCE [LARGE SCALE GENOMIC DNA]</scope>
    <source>
        <strain evidence="4">OdNE_18-Q3-R46-58_MAXAC.008</strain>
    </source>
</reference>
<dbReference type="InterPro" id="IPR002985">
    <property type="entry name" value="Arg_decrbxlase"/>
</dbReference>
<evidence type="ECO:0000313" key="4">
    <source>
        <dbReference type="EMBL" id="MBK8573714.1"/>
    </source>
</evidence>
<evidence type="ECO:0000313" key="5">
    <source>
        <dbReference type="Proteomes" id="UP000709959"/>
    </source>
</evidence>
<protein>
    <submittedName>
        <fullName evidence="4">Arginine decarboxylase</fullName>
    </submittedName>
</protein>
<dbReference type="GO" id="GO:0008792">
    <property type="term" value="F:arginine decarboxylase activity"/>
    <property type="evidence" value="ECO:0007669"/>
    <property type="project" value="InterPro"/>
</dbReference>
<evidence type="ECO:0000256" key="1">
    <source>
        <dbReference type="ARBA" id="ARBA00001933"/>
    </source>
</evidence>
<dbReference type="SUPFAM" id="SSF51419">
    <property type="entry name" value="PLP-binding barrel"/>
    <property type="match status" value="1"/>
</dbReference>
<dbReference type="PANTHER" id="PTHR43295:SF9">
    <property type="entry name" value="BIOSYNTHETIC ARGININE DECARBOXYLASE"/>
    <property type="match status" value="1"/>
</dbReference>
<dbReference type="PRINTS" id="PR01180">
    <property type="entry name" value="ARGDCRBXLASE"/>
</dbReference>
<feature type="domain" description="Orn/DAP/Arg decarboxylase 2 N-terminal" evidence="3">
    <location>
        <begin position="79"/>
        <end position="210"/>
    </location>
</feature>
<organism evidence="4 5">
    <name type="scientific">Candidatus Geothrix odensensis</name>
    <dbReference type="NCBI Taxonomy" id="2954440"/>
    <lineage>
        <taxon>Bacteria</taxon>
        <taxon>Pseudomonadati</taxon>
        <taxon>Acidobacteriota</taxon>
        <taxon>Holophagae</taxon>
        <taxon>Holophagales</taxon>
        <taxon>Holophagaceae</taxon>
        <taxon>Geothrix</taxon>
    </lineage>
</organism>
<dbReference type="InterPro" id="IPR022644">
    <property type="entry name" value="De-COase2_N"/>
</dbReference>
<gene>
    <name evidence="4" type="ORF">IPN91_14065</name>
</gene>
<evidence type="ECO:0000256" key="2">
    <source>
        <dbReference type="ARBA" id="ARBA00022898"/>
    </source>
</evidence>
<dbReference type="InterPro" id="IPR009006">
    <property type="entry name" value="Ala_racemase/Decarboxylase_C"/>
</dbReference>